<gene>
    <name evidence="4" type="ORF">K4G66_11595</name>
</gene>
<reference evidence="4" key="1">
    <citation type="journal article" date="2023" name="Comput. Struct. Biotechnol. J.">
        <title>Discovery of a novel marine Bacteroidetes with a rich repertoire of carbohydrate-active enzymes.</title>
        <authorList>
            <person name="Chen B."/>
            <person name="Liu G."/>
            <person name="Chen Q."/>
            <person name="Wang H."/>
            <person name="Liu L."/>
            <person name="Tang K."/>
        </authorList>
    </citation>
    <scope>NUCLEOTIDE SEQUENCE</scope>
    <source>
        <strain evidence="4">TK19036</strain>
    </source>
</reference>
<dbReference type="Gene3D" id="3.60.10.10">
    <property type="entry name" value="Endonuclease/exonuclease/phosphatase"/>
    <property type="match status" value="1"/>
</dbReference>
<keyword evidence="4" id="KW-0378">Hydrolase</keyword>
<dbReference type="InterPro" id="IPR005135">
    <property type="entry name" value="Endo/exonuclease/phosphatase"/>
</dbReference>
<dbReference type="GO" id="GO:0004519">
    <property type="term" value="F:endonuclease activity"/>
    <property type="evidence" value="ECO:0007669"/>
    <property type="project" value="UniProtKB-KW"/>
</dbReference>
<accession>A0AA49GSP6</accession>
<name>A0AA49GSP6_9BACT</name>
<sequence length="350" mass="40962">MKIVLYVFGGFFMVGTLLPLIRYDHWIIRDFDFPHVQITIINLLVLLSLLIFFPISGWFHICFLVALVGCLIYQAYIIYPYTPIASKKVKSTRQHNDKNALSMMVTNVLMYNKNAKGCLDRVWEEDPDLLLMVETDEWWCEQMAPVYKKYQYRVEYPLENTYGMLLYSKLPLEDYDIKFLVKPHIPSFHGKVVLRSGQKVNLHCIHPEPPSPTESETSTERDAELLIVGKNIVNPDEPTLVAGDLNDVAWSYTTRLFIKISGLLDPRMGRGFFSTFHAKYPLMRWPLDHVFLSQHFKLLQLKRLTYYGSDHLPIFIQVCYERNAELEQEKPEADEEEKELANEKIEEIKE</sequence>
<keyword evidence="2" id="KW-0472">Membrane</keyword>
<evidence type="ECO:0000256" key="2">
    <source>
        <dbReference type="SAM" id="Phobius"/>
    </source>
</evidence>
<keyword evidence="4" id="KW-0540">Nuclease</keyword>
<feature type="domain" description="Endonuclease/exonuclease/phosphatase" evidence="3">
    <location>
        <begin position="107"/>
        <end position="311"/>
    </location>
</feature>
<feature type="transmembrane region" description="Helical" evidence="2">
    <location>
        <begin position="6"/>
        <end position="23"/>
    </location>
</feature>
<keyword evidence="2" id="KW-1133">Transmembrane helix</keyword>
<evidence type="ECO:0000259" key="3">
    <source>
        <dbReference type="Pfam" id="PF03372"/>
    </source>
</evidence>
<evidence type="ECO:0000313" key="4">
    <source>
        <dbReference type="EMBL" id="WKN39334.1"/>
    </source>
</evidence>
<dbReference type="InterPro" id="IPR036691">
    <property type="entry name" value="Endo/exonu/phosph_ase_sf"/>
</dbReference>
<feature type="region of interest" description="Disordered" evidence="1">
    <location>
        <begin position="327"/>
        <end position="350"/>
    </location>
</feature>
<dbReference type="SUPFAM" id="SSF56219">
    <property type="entry name" value="DNase I-like"/>
    <property type="match status" value="1"/>
</dbReference>
<feature type="transmembrane region" description="Helical" evidence="2">
    <location>
        <begin position="35"/>
        <end position="52"/>
    </location>
</feature>
<feature type="transmembrane region" description="Helical" evidence="2">
    <location>
        <begin position="58"/>
        <end position="79"/>
    </location>
</feature>
<dbReference type="AlphaFoldDB" id="A0AA49GSP6"/>
<dbReference type="EMBL" id="CP120682">
    <property type="protein sequence ID" value="WKN39334.1"/>
    <property type="molecule type" value="Genomic_DNA"/>
</dbReference>
<feature type="compositionally biased region" description="Basic and acidic residues" evidence="1">
    <location>
        <begin position="339"/>
        <end position="350"/>
    </location>
</feature>
<protein>
    <submittedName>
        <fullName evidence="4">Endonuclease/exonuclease/phosphatase family protein</fullName>
    </submittedName>
</protein>
<keyword evidence="2" id="KW-0812">Transmembrane</keyword>
<organism evidence="4">
    <name type="scientific">Roseihalotalea indica</name>
    <dbReference type="NCBI Taxonomy" id="2867963"/>
    <lineage>
        <taxon>Bacteria</taxon>
        <taxon>Pseudomonadati</taxon>
        <taxon>Bacteroidota</taxon>
        <taxon>Cytophagia</taxon>
        <taxon>Cytophagales</taxon>
        <taxon>Catalimonadaceae</taxon>
        <taxon>Roseihalotalea</taxon>
    </lineage>
</organism>
<keyword evidence="4" id="KW-0255">Endonuclease</keyword>
<evidence type="ECO:0000256" key="1">
    <source>
        <dbReference type="SAM" id="MobiDB-lite"/>
    </source>
</evidence>
<reference evidence="4" key="2">
    <citation type="journal article" date="2024" name="Antonie Van Leeuwenhoek">
        <title>Roseihalotalea indica gen. nov., sp. nov., a halophilic Bacteroidetes from mesopelagic Southwest Indian Ocean with higher carbohydrate metabolic potential.</title>
        <authorList>
            <person name="Chen B."/>
            <person name="Zhang M."/>
            <person name="Lin D."/>
            <person name="Ye J."/>
            <person name="Tang K."/>
        </authorList>
    </citation>
    <scope>NUCLEOTIDE SEQUENCE</scope>
    <source>
        <strain evidence="4">TK19036</strain>
    </source>
</reference>
<proteinExistence type="predicted"/>
<dbReference type="Pfam" id="PF03372">
    <property type="entry name" value="Exo_endo_phos"/>
    <property type="match status" value="1"/>
</dbReference>